<dbReference type="PATRIC" id="fig|1768241.3.peg.2840"/>
<dbReference type="EC" id="1.1.1.81" evidence="4"/>
<reference evidence="4 5" key="1">
    <citation type="submission" date="2015-12" db="EMBL/GenBank/DDBJ databases">
        <title>Genome sequence of the marine Rhodobacteraceae strain O3.65, Candidatus Tritonibacter horizontis.</title>
        <authorList>
            <person name="Poehlein A."/>
            <person name="Giebel H.A."/>
            <person name="Voget S."/>
            <person name="Brinkhoff T."/>
        </authorList>
    </citation>
    <scope>NUCLEOTIDE SEQUENCE [LARGE SCALE GENOMIC DNA]</scope>
    <source>
        <strain evidence="4 5">O3.65</strain>
    </source>
</reference>
<evidence type="ECO:0000313" key="5">
    <source>
        <dbReference type="Proteomes" id="UP000068382"/>
    </source>
</evidence>
<accession>A0A132BXD8</accession>
<dbReference type="SUPFAM" id="SSF51735">
    <property type="entry name" value="NAD(P)-binding Rossmann-fold domains"/>
    <property type="match status" value="1"/>
</dbReference>
<dbReference type="InterPro" id="IPR036291">
    <property type="entry name" value="NAD(P)-bd_dom_sf"/>
</dbReference>
<dbReference type="Pfam" id="PF02826">
    <property type="entry name" value="2-Hacid_dh_C"/>
    <property type="match status" value="1"/>
</dbReference>
<dbReference type="PANTHER" id="PTHR43333">
    <property type="entry name" value="2-HACID_DH_C DOMAIN-CONTAINING PROTEIN"/>
    <property type="match status" value="1"/>
</dbReference>
<name>A0A132BXD8_9RHOB</name>
<organism evidence="4 5">
    <name type="scientific">Tritonibacter horizontis</name>
    <dbReference type="NCBI Taxonomy" id="1768241"/>
    <lineage>
        <taxon>Bacteria</taxon>
        <taxon>Pseudomonadati</taxon>
        <taxon>Pseudomonadota</taxon>
        <taxon>Alphaproteobacteria</taxon>
        <taxon>Rhodobacterales</taxon>
        <taxon>Paracoccaceae</taxon>
        <taxon>Tritonibacter</taxon>
    </lineage>
</organism>
<dbReference type="PROSITE" id="PS00065">
    <property type="entry name" value="D_2_HYDROXYACID_DH_1"/>
    <property type="match status" value="1"/>
</dbReference>
<evidence type="ECO:0000313" key="4">
    <source>
        <dbReference type="EMBL" id="KUP92410.1"/>
    </source>
</evidence>
<dbReference type="EMBL" id="LPUY01000075">
    <property type="protein sequence ID" value="KUP92410.1"/>
    <property type="molecule type" value="Genomic_DNA"/>
</dbReference>
<comment type="caution">
    <text evidence="4">The sequence shown here is derived from an EMBL/GenBank/DDBJ whole genome shotgun (WGS) entry which is preliminary data.</text>
</comment>
<dbReference type="CDD" id="cd12164">
    <property type="entry name" value="GDH_like_2"/>
    <property type="match status" value="1"/>
</dbReference>
<dbReference type="Proteomes" id="UP000068382">
    <property type="component" value="Unassembled WGS sequence"/>
</dbReference>
<keyword evidence="5" id="KW-1185">Reference proteome</keyword>
<evidence type="ECO:0000256" key="2">
    <source>
        <dbReference type="ARBA" id="ARBA00023027"/>
    </source>
</evidence>
<dbReference type="AlphaFoldDB" id="A0A132BXD8"/>
<dbReference type="InterPro" id="IPR029752">
    <property type="entry name" value="D-isomer_DH_CS1"/>
</dbReference>
<dbReference type="RefSeq" id="WP_068244609.1">
    <property type="nucleotide sequence ID" value="NZ_LPUY01000075.1"/>
</dbReference>
<dbReference type="GO" id="GO:0016618">
    <property type="term" value="F:hydroxypyruvate reductase [NAD(P)H] activity"/>
    <property type="evidence" value="ECO:0007669"/>
    <property type="project" value="UniProtKB-EC"/>
</dbReference>
<dbReference type="InterPro" id="IPR006140">
    <property type="entry name" value="D-isomer_DH_NAD-bd"/>
</dbReference>
<proteinExistence type="predicted"/>
<protein>
    <submittedName>
        <fullName evidence="4">Glyoxylate/hydroxypyruvate reductase A</fullName>
        <ecNumber evidence="4">1.1.1.79</ecNumber>
        <ecNumber evidence="4">1.1.1.81</ecNumber>
    </submittedName>
</protein>
<dbReference type="GO" id="GO:0030267">
    <property type="term" value="F:glyoxylate reductase (NADPH) activity"/>
    <property type="evidence" value="ECO:0007669"/>
    <property type="project" value="UniProtKB-EC"/>
</dbReference>
<dbReference type="Gene3D" id="3.40.50.720">
    <property type="entry name" value="NAD(P)-binding Rossmann-like Domain"/>
    <property type="match status" value="2"/>
</dbReference>
<keyword evidence="4" id="KW-0670">Pyruvate</keyword>
<evidence type="ECO:0000256" key="1">
    <source>
        <dbReference type="ARBA" id="ARBA00023002"/>
    </source>
</evidence>
<gene>
    <name evidence="4" type="primary">ghrA_1</name>
    <name evidence="4" type="ORF">TRIHO_27140</name>
</gene>
<dbReference type="OrthoDB" id="9787219at2"/>
<dbReference type="EC" id="1.1.1.79" evidence="4"/>
<keyword evidence="2" id="KW-0520">NAD</keyword>
<dbReference type="PANTHER" id="PTHR43333:SF1">
    <property type="entry name" value="D-ISOMER SPECIFIC 2-HYDROXYACID DEHYDROGENASE NAD-BINDING DOMAIN-CONTAINING PROTEIN"/>
    <property type="match status" value="1"/>
</dbReference>
<feature type="domain" description="D-isomer specific 2-hydroxyacid dehydrogenase NAD-binding" evidence="3">
    <location>
        <begin position="105"/>
        <end position="277"/>
    </location>
</feature>
<sequence>MALLIEIGHNGWYSEEELAAELLKLDPKADIRTMADPGDLAEVTMMAVSTLKSDLPTRLPNLQLVQKLGAGVETIVAHPALGPDVRVARLKPEEPAREIAQYCLAYVLRGTRNMRYHETAQARAIWDPVAPRRPQDISVGVLGLGHIGGLTAALMRDMGFDTYGWSRTQKDIDGVTCLTGDHGLNGVLASCDYVCAILPSTDDTRDLLNGDRLARMKEGATLINAGRGDLIDEAALISALYQRRPGHAVLDVLRKEPLPADNPLWKHPCVTITPHVSGWHLGDALGDVVENLRRLQAGSPLLHEVDRARGY</sequence>
<evidence type="ECO:0000259" key="3">
    <source>
        <dbReference type="Pfam" id="PF02826"/>
    </source>
</evidence>
<keyword evidence="1 4" id="KW-0560">Oxidoreductase</keyword>
<dbReference type="GO" id="GO:0051287">
    <property type="term" value="F:NAD binding"/>
    <property type="evidence" value="ECO:0007669"/>
    <property type="project" value="InterPro"/>
</dbReference>